<gene>
    <name evidence="1" type="ORF">BFC17_02230</name>
</gene>
<dbReference type="Proteomes" id="UP000176037">
    <property type="component" value="Unassembled WGS sequence"/>
</dbReference>
<dbReference type="EMBL" id="MJIC01000015">
    <property type="protein sequence ID" value="OFI33588.1"/>
    <property type="molecule type" value="Genomic_DNA"/>
</dbReference>
<dbReference type="AlphaFoldDB" id="A0A1E8FDC5"/>
<evidence type="ECO:0000313" key="2">
    <source>
        <dbReference type="Proteomes" id="UP000176037"/>
    </source>
</evidence>
<proteinExistence type="predicted"/>
<protein>
    <submittedName>
        <fullName evidence="1">Uncharacterized protein</fullName>
    </submittedName>
</protein>
<comment type="caution">
    <text evidence="1">The sequence shown here is derived from an EMBL/GenBank/DDBJ whole genome shotgun (WGS) entry which is preliminary data.</text>
</comment>
<sequence>MADFHLQALTLAEQGQWDTAHDLVEAHNDEFSCLIHGYLHRVEGDEFNARYWYTRAGHTMPENRLNEELERLKQLVVQSS</sequence>
<evidence type="ECO:0000313" key="1">
    <source>
        <dbReference type="EMBL" id="OFI33588.1"/>
    </source>
</evidence>
<dbReference type="OrthoDB" id="370799at2"/>
<organism evidence="1 2">
    <name type="scientific">Alteromonas lipolytica</name>
    <dbReference type="NCBI Taxonomy" id="1856405"/>
    <lineage>
        <taxon>Bacteria</taxon>
        <taxon>Pseudomonadati</taxon>
        <taxon>Pseudomonadota</taxon>
        <taxon>Gammaproteobacteria</taxon>
        <taxon>Alteromonadales</taxon>
        <taxon>Alteromonadaceae</taxon>
        <taxon>Alteromonas/Salinimonas group</taxon>
        <taxon>Alteromonas</taxon>
    </lineage>
</organism>
<keyword evidence="2" id="KW-1185">Reference proteome</keyword>
<name>A0A1E8FDC5_9ALTE</name>
<dbReference type="STRING" id="1856405.BFC17_02230"/>
<reference evidence="1 2" key="1">
    <citation type="submission" date="2016-09" db="EMBL/GenBank/DDBJ databases">
        <title>Alteromonas lipolytica, a new species isolated from sea water.</title>
        <authorList>
            <person name="Wu Y.-H."/>
            <person name="Cheng H."/>
            <person name="Xu X.-W."/>
        </authorList>
    </citation>
    <scope>NUCLEOTIDE SEQUENCE [LARGE SCALE GENOMIC DNA]</scope>
    <source>
        <strain evidence="1 2">JW12</strain>
    </source>
</reference>
<accession>A0A1E8FDC5</accession>